<feature type="domain" description="RRM" evidence="7">
    <location>
        <begin position="33"/>
        <end position="111"/>
    </location>
</feature>
<evidence type="ECO:0000313" key="8">
    <source>
        <dbReference type="EMBL" id="NDJ96415.1"/>
    </source>
</evidence>
<dbReference type="PROSITE" id="PS50102">
    <property type="entry name" value="RRM"/>
    <property type="match status" value="2"/>
</dbReference>
<organism evidence="8">
    <name type="scientific">Myxobolus squamalis</name>
    <name type="common">Myxosporean</name>
    <dbReference type="NCBI Taxonomy" id="59785"/>
    <lineage>
        <taxon>Eukaryota</taxon>
        <taxon>Metazoa</taxon>
        <taxon>Cnidaria</taxon>
        <taxon>Myxozoa</taxon>
        <taxon>Myxosporea</taxon>
        <taxon>Bivalvulida</taxon>
        <taxon>Platysporina</taxon>
        <taxon>Myxobolidae</taxon>
        <taxon>Myxobolus</taxon>
    </lineage>
</organism>
<keyword evidence="8" id="KW-0687">Ribonucleoprotein</keyword>
<dbReference type="Gene3D" id="3.30.70.330">
    <property type="match status" value="2"/>
</dbReference>
<comment type="subcellular location">
    <subcellularLocation>
        <location evidence="1">Cytoplasm</location>
    </subcellularLocation>
</comment>
<evidence type="ECO:0000256" key="4">
    <source>
        <dbReference type="ARBA" id="ARBA00022884"/>
    </source>
</evidence>
<dbReference type="SMART" id="SM00360">
    <property type="entry name" value="RRM"/>
    <property type="match status" value="2"/>
</dbReference>
<proteinExistence type="predicted"/>
<keyword evidence="4 5" id="KW-0694">RNA-binding</keyword>
<protein>
    <submittedName>
        <fullName evidence="8">Heterogeneous nuclear ribonucleoprotein A1-like 2 (Trinotate prediction)</fullName>
    </submittedName>
</protein>
<keyword evidence="2" id="KW-0963">Cytoplasm</keyword>
<evidence type="ECO:0000256" key="1">
    <source>
        <dbReference type="ARBA" id="ARBA00004496"/>
    </source>
</evidence>
<dbReference type="PANTHER" id="PTHR48032">
    <property type="entry name" value="RNA-BINDING PROTEIN MUSASHI HOMOLOG RBP6"/>
    <property type="match status" value="1"/>
</dbReference>
<evidence type="ECO:0000256" key="3">
    <source>
        <dbReference type="ARBA" id="ARBA00022737"/>
    </source>
</evidence>
<dbReference type="SUPFAM" id="SSF54928">
    <property type="entry name" value="RNA-binding domain, RBD"/>
    <property type="match status" value="2"/>
</dbReference>
<dbReference type="PANTHER" id="PTHR48032:SF18">
    <property type="entry name" value="RRM DOMAIN-CONTAINING PROTEIN"/>
    <property type="match status" value="1"/>
</dbReference>
<accession>A0A6B2G290</accession>
<evidence type="ECO:0000259" key="7">
    <source>
        <dbReference type="PROSITE" id="PS50102"/>
    </source>
</evidence>
<dbReference type="AlphaFoldDB" id="A0A6B2G290"/>
<dbReference type="GO" id="GO:0005737">
    <property type="term" value="C:cytoplasm"/>
    <property type="evidence" value="ECO:0007669"/>
    <property type="project" value="UniProtKB-SubCell"/>
</dbReference>
<evidence type="ECO:0000256" key="5">
    <source>
        <dbReference type="PROSITE-ProRule" id="PRU00176"/>
    </source>
</evidence>
<dbReference type="InterPro" id="IPR000504">
    <property type="entry name" value="RRM_dom"/>
</dbReference>
<dbReference type="Pfam" id="PF00076">
    <property type="entry name" value="RRM_1"/>
    <property type="match status" value="2"/>
</dbReference>
<dbReference type="InterPro" id="IPR012677">
    <property type="entry name" value="Nucleotide-bd_a/b_plait_sf"/>
</dbReference>
<dbReference type="EMBL" id="GHBR01001030">
    <property type="protein sequence ID" value="NDJ96415.1"/>
    <property type="molecule type" value="Transcribed_RNA"/>
</dbReference>
<name>A0A6B2G290_MYXSQ</name>
<sequence length="338" mass="38255">MRDTTRFVILDEMEMTNPDTTQTTAPFQNDVLCKLFVGNVNKSTTEEDFRTYFEKYGKMRDLILMKDNVNPTQNRGFGFVTPELVEVADKILLDGSHQVDGRDLDIKRALPKDIEDPLLHMKTPRIFLGGLPHNLTEEEISNFFTEKYGYMGTVKEVLIKKERQTGKPRGFCFVSFDNPHVVDKIMVEMRFPVINNKRCQVKKADPGIPITGVPPSQLTKYSPRPTSMIPKIGGYGRGQPGPSPQNQQVGMGSGGNMGTPTSYDYNGYASSNPNMVAYPQSNAYYNFYQNQANMASQYQAPANPVSYSAPYGYPDQRNIRPSYQRSNYSQNINRARPY</sequence>
<keyword evidence="3" id="KW-0677">Repeat</keyword>
<dbReference type="GO" id="GO:0003729">
    <property type="term" value="F:mRNA binding"/>
    <property type="evidence" value="ECO:0007669"/>
    <property type="project" value="TreeGrafter"/>
</dbReference>
<feature type="domain" description="RRM" evidence="7">
    <location>
        <begin position="124"/>
        <end position="206"/>
    </location>
</feature>
<dbReference type="GO" id="GO:0006417">
    <property type="term" value="P:regulation of translation"/>
    <property type="evidence" value="ECO:0007669"/>
    <property type="project" value="TreeGrafter"/>
</dbReference>
<dbReference type="GO" id="GO:1990904">
    <property type="term" value="C:ribonucleoprotein complex"/>
    <property type="evidence" value="ECO:0007669"/>
    <property type="project" value="UniProtKB-KW"/>
</dbReference>
<reference evidence="8" key="1">
    <citation type="submission" date="2018-11" db="EMBL/GenBank/DDBJ databases">
        <title>Myxobolus squamalis genome and transcriptome.</title>
        <authorList>
            <person name="Yahalomi D."/>
            <person name="Atkinson S.D."/>
            <person name="Neuhof M."/>
            <person name="Chang E.S."/>
            <person name="Philippe H."/>
            <person name="Cartwright P."/>
            <person name="Bartholomew J.L."/>
            <person name="Huchon D."/>
        </authorList>
    </citation>
    <scope>NUCLEOTIDE SEQUENCE</scope>
    <source>
        <strain evidence="8">71B08</strain>
        <tissue evidence="8">Whole</tissue>
    </source>
</reference>
<feature type="region of interest" description="Disordered" evidence="6">
    <location>
        <begin position="236"/>
        <end position="258"/>
    </location>
</feature>
<dbReference type="InterPro" id="IPR035979">
    <property type="entry name" value="RBD_domain_sf"/>
</dbReference>
<evidence type="ECO:0000256" key="2">
    <source>
        <dbReference type="ARBA" id="ARBA00022490"/>
    </source>
</evidence>
<evidence type="ECO:0000256" key="6">
    <source>
        <dbReference type="SAM" id="MobiDB-lite"/>
    </source>
</evidence>